<feature type="signal peptide" evidence="2">
    <location>
        <begin position="1"/>
        <end position="18"/>
    </location>
</feature>
<keyword evidence="4" id="KW-1185">Reference proteome</keyword>
<evidence type="ECO:0000313" key="3">
    <source>
        <dbReference type="EMBL" id="KAJ3488498.1"/>
    </source>
</evidence>
<organism evidence="3 4">
    <name type="scientific">Agrocybe chaxingu</name>
    <dbReference type="NCBI Taxonomy" id="84603"/>
    <lineage>
        <taxon>Eukaryota</taxon>
        <taxon>Fungi</taxon>
        <taxon>Dikarya</taxon>
        <taxon>Basidiomycota</taxon>
        <taxon>Agaricomycotina</taxon>
        <taxon>Agaricomycetes</taxon>
        <taxon>Agaricomycetidae</taxon>
        <taxon>Agaricales</taxon>
        <taxon>Agaricineae</taxon>
        <taxon>Strophariaceae</taxon>
        <taxon>Agrocybe</taxon>
    </lineage>
</organism>
<proteinExistence type="predicted"/>
<name>A0A9W8JPM8_9AGAR</name>
<dbReference type="Proteomes" id="UP001148786">
    <property type="component" value="Unassembled WGS sequence"/>
</dbReference>
<feature type="region of interest" description="Disordered" evidence="1">
    <location>
        <begin position="62"/>
        <end position="98"/>
    </location>
</feature>
<sequence length="98" mass="11339">MKFTFGFVTLALALSASALPVRVTRRAQDLQNGPEAIAQLEKLKSITADVCGERHCSDKLNVAPVEPRQNRGWPRTRTRTRTRRAKERQQQRRQQQRR</sequence>
<comment type="caution">
    <text evidence="3">The sequence shown here is derived from an EMBL/GenBank/DDBJ whole genome shotgun (WGS) entry which is preliminary data.</text>
</comment>
<feature type="compositionally biased region" description="Basic residues" evidence="1">
    <location>
        <begin position="74"/>
        <end position="86"/>
    </location>
</feature>
<evidence type="ECO:0000256" key="1">
    <source>
        <dbReference type="SAM" id="MobiDB-lite"/>
    </source>
</evidence>
<protein>
    <submittedName>
        <fullName evidence="3">Uncharacterized protein</fullName>
    </submittedName>
</protein>
<evidence type="ECO:0000256" key="2">
    <source>
        <dbReference type="SAM" id="SignalP"/>
    </source>
</evidence>
<feature type="chain" id="PRO_5040856236" evidence="2">
    <location>
        <begin position="19"/>
        <end position="98"/>
    </location>
</feature>
<keyword evidence="2" id="KW-0732">Signal</keyword>
<gene>
    <name evidence="3" type="ORF">NLJ89_g11610</name>
</gene>
<reference evidence="3" key="1">
    <citation type="submission" date="2022-07" db="EMBL/GenBank/DDBJ databases">
        <title>Genome Sequence of Agrocybe chaxingu.</title>
        <authorList>
            <person name="Buettner E."/>
        </authorList>
    </citation>
    <scope>NUCLEOTIDE SEQUENCE</scope>
    <source>
        <strain evidence="3">MP-N11</strain>
    </source>
</reference>
<dbReference type="AlphaFoldDB" id="A0A9W8JPM8"/>
<evidence type="ECO:0000313" key="4">
    <source>
        <dbReference type="Proteomes" id="UP001148786"/>
    </source>
</evidence>
<dbReference type="EMBL" id="JANKHO010002819">
    <property type="protein sequence ID" value="KAJ3488498.1"/>
    <property type="molecule type" value="Genomic_DNA"/>
</dbReference>
<accession>A0A9W8JPM8</accession>